<dbReference type="Gene3D" id="3.40.50.1820">
    <property type="entry name" value="alpha/beta hydrolase"/>
    <property type="match status" value="1"/>
</dbReference>
<dbReference type="Proteomes" id="UP000063699">
    <property type="component" value="Chromosome"/>
</dbReference>
<evidence type="ECO:0000313" key="1">
    <source>
        <dbReference type="EMBL" id="ALG11421.1"/>
    </source>
</evidence>
<name>A0A0N9I9T2_9PSEU</name>
<organism evidence="1 2">
    <name type="scientific">Kibdelosporangium phytohabitans</name>
    <dbReference type="NCBI Taxonomy" id="860235"/>
    <lineage>
        <taxon>Bacteria</taxon>
        <taxon>Bacillati</taxon>
        <taxon>Actinomycetota</taxon>
        <taxon>Actinomycetes</taxon>
        <taxon>Pseudonocardiales</taxon>
        <taxon>Pseudonocardiaceae</taxon>
        <taxon>Kibdelosporangium</taxon>
    </lineage>
</organism>
<keyword evidence="2" id="KW-1185">Reference proteome</keyword>
<reference evidence="1 2" key="1">
    <citation type="submission" date="2015-07" db="EMBL/GenBank/DDBJ databases">
        <title>Genome sequencing of Kibdelosporangium phytohabitans.</title>
        <authorList>
            <person name="Qin S."/>
            <person name="Xing K."/>
        </authorList>
    </citation>
    <scope>NUCLEOTIDE SEQUENCE [LARGE SCALE GENOMIC DNA]</scope>
    <source>
        <strain evidence="1 2">KLBMP1111</strain>
    </source>
</reference>
<dbReference type="KEGG" id="kphy:AOZ06_35205"/>
<evidence type="ECO:0000313" key="2">
    <source>
        <dbReference type="Proteomes" id="UP000063699"/>
    </source>
</evidence>
<accession>A0A0N9I9T2</accession>
<dbReference type="EMBL" id="CP012752">
    <property type="protein sequence ID" value="ALG11421.1"/>
    <property type="molecule type" value="Genomic_DNA"/>
</dbReference>
<proteinExistence type="predicted"/>
<dbReference type="RefSeq" id="WP_054293322.1">
    <property type="nucleotide sequence ID" value="NZ_CP012752.1"/>
</dbReference>
<dbReference type="InterPro" id="IPR029058">
    <property type="entry name" value="AB_hydrolase_fold"/>
</dbReference>
<dbReference type="AlphaFoldDB" id="A0A0N9I9T2"/>
<dbReference type="OrthoDB" id="9803828at2"/>
<sequence>MTDFDEYWRAVDEELATLPVRPVADYVPSRSTELFTAYDVRLTSIGPYRIFGYLSVPTGTARPGRAGNLASRHGNQAPHYRDRLRYVTFTVMHRGQWLADVPFKAAYPGLAMLGIEDPATDIYRAIVADCLRGAESCSATNSPTLSGPVSPVTIWH</sequence>
<gene>
    <name evidence="1" type="ORF">AOZ06_35205</name>
</gene>
<dbReference type="STRING" id="860235.AOZ06_35205"/>
<protein>
    <submittedName>
        <fullName evidence="1">Uncharacterized protein</fullName>
    </submittedName>
</protein>